<organism evidence="5 6">
    <name type="scientific">Candidatus Karelsulcia muelleri</name>
    <dbReference type="NCBI Taxonomy" id="336810"/>
    <lineage>
        <taxon>Bacteria</taxon>
        <taxon>Pseudomonadati</taxon>
        <taxon>Bacteroidota</taxon>
        <taxon>Flavobacteriia</taxon>
        <taxon>Flavobacteriales</taxon>
        <taxon>Candidatus Karelsulcia</taxon>
    </lineage>
</organism>
<dbReference type="InterPro" id="IPR001653">
    <property type="entry name" value="DAP_epimerase_DapF"/>
</dbReference>
<feature type="binding site" evidence="3">
    <location>
        <begin position="187"/>
        <end position="188"/>
    </location>
    <ligand>
        <name>substrate</name>
    </ligand>
</feature>
<feature type="active site" description="Proton donor" evidence="3">
    <location>
        <position position="73"/>
    </location>
</feature>
<evidence type="ECO:0000256" key="4">
    <source>
        <dbReference type="NCBIfam" id="TIGR00652"/>
    </source>
</evidence>
<evidence type="ECO:0000313" key="5">
    <source>
        <dbReference type="EMBL" id="RIU85694.1"/>
    </source>
</evidence>
<feature type="binding site" evidence="3">
    <location>
        <position position="13"/>
    </location>
    <ligand>
        <name>substrate</name>
    </ligand>
</feature>
<feature type="site" description="Could be important to modulate the pK values of the two catalytic cysteine residues" evidence="3">
    <location>
        <position position="138"/>
    </location>
</feature>
<evidence type="ECO:0000256" key="2">
    <source>
        <dbReference type="ARBA" id="ARBA00023235"/>
    </source>
</evidence>
<dbReference type="GO" id="GO:0009089">
    <property type="term" value="P:lysine biosynthetic process via diaminopimelate"/>
    <property type="evidence" value="ECO:0007669"/>
    <property type="project" value="UniProtKB-UniRule"/>
</dbReference>
<evidence type="ECO:0000313" key="6">
    <source>
        <dbReference type="Proteomes" id="UP000265496"/>
    </source>
</evidence>
<evidence type="ECO:0000256" key="3">
    <source>
        <dbReference type="HAMAP-Rule" id="MF_00197"/>
    </source>
</evidence>
<dbReference type="EMBL" id="QWZP01000009">
    <property type="protein sequence ID" value="RIU85694.1"/>
    <property type="molecule type" value="Genomic_DNA"/>
</dbReference>
<feature type="binding site" evidence="3">
    <location>
        <position position="64"/>
    </location>
    <ligand>
        <name>substrate</name>
    </ligand>
</feature>
<dbReference type="PANTHER" id="PTHR31689:SF0">
    <property type="entry name" value="DIAMINOPIMELATE EPIMERASE"/>
    <property type="match status" value="1"/>
</dbReference>
<comment type="similarity">
    <text evidence="1 3">Belongs to the diaminopimelate epimerase family.</text>
</comment>
<comment type="caution">
    <text evidence="3">Lacks conserved residue(s) required for the propagation of feature annotation.</text>
</comment>
<sequence length="261" mass="29574">MKMIFLKYKATGNDFIIINNTKKLFLLSKKIIKTMCNRNLGIGADGLILIEKIKKYDFYMKYYNSDGKEGTMCGNGGRCSVHFAKQIGIINNTNTLFKTIDGSHYASITKNIVSLNIKNIELVEVYKKHICINTGSPHHILFIDNKNYINVYNQGIKIRFNKTNLKKGVNVNFVKVKKNILNVRTYERGVENETLSCGTGVTASAIAAYNIKKLLYNKIIVQTLGGTLQVKFEKLLKSYKEIFLKGEVNFVYKGIFKLPAA</sequence>
<dbReference type="SUPFAM" id="SSF54506">
    <property type="entry name" value="Diaminopimelate epimerase-like"/>
    <property type="match status" value="2"/>
</dbReference>
<evidence type="ECO:0000256" key="1">
    <source>
        <dbReference type="ARBA" id="ARBA00010219"/>
    </source>
</evidence>
<dbReference type="HAMAP" id="MF_00197">
    <property type="entry name" value="DAP_epimerase"/>
    <property type="match status" value="1"/>
</dbReference>
<dbReference type="Proteomes" id="UP000265496">
    <property type="component" value="Unassembled WGS sequence"/>
</dbReference>
<feature type="binding site" evidence="3">
    <location>
        <begin position="74"/>
        <end position="75"/>
    </location>
    <ligand>
        <name>substrate</name>
    </ligand>
</feature>
<reference evidence="6" key="1">
    <citation type="submission" date="2018-08" db="EMBL/GenBank/DDBJ databases">
        <authorList>
            <person name="Dai Z."/>
        </authorList>
    </citation>
    <scope>NUCLEOTIDE SEQUENCE [LARGE SCALE GENOMIC DNA]</scope>
    <source>
        <strain evidence="6">KPTW1</strain>
    </source>
</reference>
<gene>
    <name evidence="3" type="primary">dapF</name>
    <name evidence="5" type="ORF">D2A33_01280</name>
</gene>
<dbReference type="GO" id="GO:0008837">
    <property type="term" value="F:diaminopimelate epimerase activity"/>
    <property type="evidence" value="ECO:0007669"/>
    <property type="project" value="UniProtKB-UniRule"/>
</dbReference>
<protein>
    <recommendedName>
        <fullName evidence="3 4">Diaminopimelate epimerase</fullName>
        <shortName evidence="3">DAP epimerase</shortName>
        <ecNumber evidence="3 4">5.1.1.7</ecNumber>
    </recommendedName>
    <alternativeName>
        <fullName evidence="3">PLP-independent amino acid racemase</fullName>
    </alternativeName>
</protein>
<comment type="catalytic activity">
    <reaction evidence="3">
        <text>(2S,6S)-2,6-diaminopimelate = meso-2,6-diaminopimelate</text>
        <dbReference type="Rhea" id="RHEA:15393"/>
        <dbReference type="ChEBI" id="CHEBI:57609"/>
        <dbReference type="ChEBI" id="CHEBI:57791"/>
        <dbReference type="EC" id="5.1.1.7"/>
    </reaction>
</comment>
<dbReference type="PANTHER" id="PTHR31689">
    <property type="entry name" value="DIAMINOPIMELATE EPIMERASE, CHLOROPLASTIC"/>
    <property type="match status" value="1"/>
</dbReference>
<comment type="caution">
    <text evidence="5">The sequence shown here is derived from an EMBL/GenBank/DDBJ whole genome shotgun (WGS) entry which is preliminary data.</text>
</comment>
<dbReference type="AlphaFoldDB" id="A0A3A1MK65"/>
<dbReference type="RefSeq" id="WP_158366187.1">
    <property type="nucleotide sequence ID" value="NZ_QWZP01000009.1"/>
</dbReference>
<dbReference type="UniPathway" id="UPA00034">
    <property type="reaction ID" value="UER00025"/>
</dbReference>
<comment type="subunit">
    <text evidence="3">Homodimer.</text>
</comment>
<keyword evidence="3" id="KW-0457">Lysine biosynthesis</keyword>
<feature type="site" description="Could be important to modulate the pK values of the two catalytic cysteine residues" evidence="3">
    <location>
        <position position="187"/>
    </location>
</feature>
<comment type="function">
    <text evidence="3">Catalyzes the stereoinversion of LL-2,6-diaminopimelate (L,L-DAP) to meso-diaminopimelate (meso-DAP), a precursor of L-lysine and an essential component of the bacterial peptidoglycan.</text>
</comment>
<name>A0A3A1MK65_9FLAO</name>
<reference evidence="5 6" key="2">
    <citation type="submission" date="2018-10" db="EMBL/GenBank/DDBJ databases">
        <title>Draft genome sequence of Candidatus Sulcia muelleri from Kolla paulula, a vector of Xylella fastidiosa causing Pierces disease of grapevine in Taiwan.</title>
        <authorList>
            <person name="Shih H.-T."/>
        </authorList>
    </citation>
    <scope>NUCLEOTIDE SEQUENCE [LARGE SCALE GENOMIC DNA]</scope>
    <source>
        <strain evidence="5 6">KPTW1</strain>
    </source>
</reference>
<proteinExistence type="inferred from homology"/>
<feature type="binding site" evidence="3">
    <location>
        <begin position="198"/>
        <end position="199"/>
    </location>
    <ligand>
        <name>substrate</name>
    </ligand>
</feature>
<dbReference type="Gene3D" id="3.10.310.10">
    <property type="entry name" value="Diaminopimelate Epimerase, Chain A, domain 1"/>
    <property type="match status" value="2"/>
</dbReference>
<dbReference type="GO" id="GO:0005829">
    <property type="term" value="C:cytosol"/>
    <property type="evidence" value="ECO:0007669"/>
    <property type="project" value="TreeGrafter"/>
</dbReference>
<dbReference type="Pfam" id="PF01678">
    <property type="entry name" value="DAP_epimerase"/>
    <property type="match status" value="2"/>
</dbReference>
<comment type="subcellular location">
    <subcellularLocation>
        <location evidence="3">Cytoplasm</location>
    </subcellularLocation>
</comment>
<keyword evidence="2 3" id="KW-0413">Isomerase</keyword>
<feature type="binding site" evidence="3">
    <location>
        <position position="170"/>
    </location>
    <ligand>
        <name>substrate</name>
    </ligand>
</feature>
<accession>A0A3A1MK65</accession>
<dbReference type="EC" id="5.1.1.7" evidence="3 4"/>
<feature type="active site" description="Proton acceptor" evidence="3">
    <location>
        <position position="197"/>
    </location>
</feature>
<comment type="pathway">
    <text evidence="3">Amino-acid biosynthesis; L-lysine biosynthesis via DAP pathway; DL-2,6-diaminopimelate from LL-2,6-diaminopimelate: step 1/1.</text>
</comment>
<keyword evidence="3" id="KW-0963">Cytoplasm</keyword>
<dbReference type="NCBIfam" id="TIGR00652">
    <property type="entry name" value="DapF"/>
    <property type="match status" value="1"/>
</dbReference>
<keyword evidence="3" id="KW-0028">Amino-acid biosynthesis</keyword>